<name>A0ACA9M3H8_9GLOM</name>
<evidence type="ECO:0000313" key="1">
    <source>
        <dbReference type="EMBL" id="CAG8557469.1"/>
    </source>
</evidence>
<evidence type="ECO:0000313" key="2">
    <source>
        <dbReference type="Proteomes" id="UP000789920"/>
    </source>
</evidence>
<sequence>MFGAFVRGLLFSGIGGSAVSSLADENYALKDEIIELDVSKKGLENSLNLNDFVKLRVLKCGNNKLTGLNVSGLVKLEVIECSNNLLTSESLRLSGLSRLETFLGKHNLFENLDFFKSPENLRHLDLTDNNFHKRETTLEKESVGLDIFSNFVNLESLKIGNYSRETKNGKYNRFCGSLEHLSELKNLKKLDIN</sequence>
<gene>
    <name evidence="1" type="ORF">RPERSI_LOCUS4218</name>
</gene>
<organism evidence="1 2">
    <name type="scientific">Racocetra persica</name>
    <dbReference type="NCBI Taxonomy" id="160502"/>
    <lineage>
        <taxon>Eukaryota</taxon>
        <taxon>Fungi</taxon>
        <taxon>Fungi incertae sedis</taxon>
        <taxon>Mucoromycota</taxon>
        <taxon>Glomeromycotina</taxon>
        <taxon>Glomeromycetes</taxon>
        <taxon>Diversisporales</taxon>
        <taxon>Gigasporaceae</taxon>
        <taxon>Racocetra</taxon>
    </lineage>
</organism>
<comment type="caution">
    <text evidence="1">The sequence shown here is derived from an EMBL/GenBank/DDBJ whole genome shotgun (WGS) entry which is preliminary data.</text>
</comment>
<protein>
    <submittedName>
        <fullName evidence="1">325_t:CDS:1</fullName>
    </submittedName>
</protein>
<proteinExistence type="predicted"/>
<reference evidence="1" key="1">
    <citation type="submission" date="2021-06" db="EMBL/GenBank/DDBJ databases">
        <authorList>
            <person name="Kallberg Y."/>
            <person name="Tangrot J."/>
            <person name="Rosling A."/>
        </authorList>
    </citation>
    <scope>NUCLEOTIDE SEQUENCE</scope>
    <source>
        <strain evidence="1">MA461A</strain>
    </source>
</reference>
<dbReference type="Proteomes" id="UP000789920">
    <property type="component" value="Unassembled WGS sequence"/>
</dbReference>
<dbReference type="EMBL" id="CAJVQC010005695">
    <property type="protein sequence ID" value="CAG8557469.1"/>
    <property type="molecule type" value="Genomic_DNA"/>
</dbReference>
<keyword evidence="2" id="KW-1185">Reference proteome</keyword>
<accession>A0ACA9M3H8</accession>